<dbReference type="CDD" id="cd15831">
    <property type="entry name" value="BTAD"/>
    <property type="match status" value="1"/>
</dbReference>
<dbReference type="EMBL" id="JBITLV010000002">
    <property type="protein sequence ID" value="MFI7587001.1"/>
    <property type="molecule type" value="Genomic_DNA"/>
</dbReference>
<comment type="similarity">
    <text evidence="1">Belongs to the AfsR/DnrI/RedD regulatory family.</text>
</comment>
<comment type="caution">
    <text evidence="8">The sequence shown here is derived from an EMBL/GenBank/DDBJ whole genome shotgun (WGS) entry which is preliminary data.</text>
</comment>
<dbReference type="InterPro" id="IPR011990">
    <property type="entry name" value="TPR-like_helical_dom_sf"/>
</dbReference>
<dbReference type="Gene3D" id="3.40.50.300">
    <property type="entry name" value="P-loop containing nucleotide triphosphate hydrolases"/>
    <property type="match status" value="1"/>
</dbReference>
<dbReference type="InterPro" id="IPR036388">
    <property type="entry name" value="WH-like_DNA-bd_sf"/>
</dbReference>
<dbReference type="SUPFAM" id="SSF48452">
    <property type="entry name" value="TPR-like"/>
    <property type="match status" value="1"/>
</dbReference>
<dbReference type="Pfam" id="PF00486">
    <property type="entry name" value="Trans_reg_C"/>
    <property type="match status" value="1"/>
</dbReference>
<evidence type="ECO:0000313" key="8">
    <source>
        <dbReference type="EMBL" id="MFI7587001.1"/>
    </source>
</evidence>
<dbReference type="SMART" id="SM00862">
    <property type="entry name" value="Trans_reg_C"/>
    <property type="match status" value="1"/>
</dbReference>
<dbReference type="InterPro" id="IPR016032">
    <property type="entry name" value="Sig_transdc_resp-reg_C-effctor"/>
</dbReference>
<evidence type="ECO:0000256" key="3">
    <source>
        <dbReference type="ARBA" id="ARBA00023125"/>
    </source>
</evidence>
<dbReference type="SMART" id="SM01043">
    <property type="entry name" value="BTAD"/>
    <property type="match status" value="1"/>
</dbReference>
<keyword evidence="4" id="KW-0804">Transcription</keyword>
<evidence type="ECO:0000259" key="7">
    <source>
        <dbReference type="PROSITE" id="PS51755"/>
    </source>
</evidence>
<evidence type="ECO:0000313" key="9">
    <source>
        <dbReference type="Proteomes" id="UP001612915"/>
    </source>
</evidence>
<feature type="domain" description="OmpR/PhoB-type" evidence="7">
    <location>
        <begin position="1"/>
        <end position="98"/>
    </location>
</feature>
<dbReference type="PANTHER" id="PTHR35807:SF1">
    <property type="entry name" value="TRANSCRIPTIONAL REGULATOR REDD"/>
    <property type="match status" value="1"/>
</dbReference>
<evidence type="ECO:0000256" key="4">
    <source>
        <dbReference type="ARBA" id="ARBA00023163"/>
    </source>
</evidence>
<proteinExistence type="inferred from homology"/>
<keyword evidence="9" id="KW-1185">Reference proteome</keyword>
<dbReference type="SUPFAM" id="SSF52540">
    <property type="entry name" value="P-loop containing nucleoside triphosphate hydrolases"/>
    <property type="match status" value="1"/>
</dbReference>
<gene>
    <name evidence="8" type="ORF">ACIB24_07995</name>
</gene>
<dbReference type="Gene3D" id="1.25.40.10">
    <property type="entry name" value="Tetratricopeptide repeat domain"/>
    <property type="match status" value="2"/>
</dbReference>
<dbReference type="InterPro" id="IPR005158">
    <property type="entry name" value="BTAD"/>
</dbReference>
<dbReference type="Proteomes" id="UP001612915">
    <property type="component" value="Unassembled WGS sequence"/>
</dbReference>
<organism evidence="8 9">
    <name type="scientific">Spongisporangium articulatum</name>
    <dbReference type="NCBI Taxonomy" id="3362603"/>
    <lineage>
        <taxon>Bacteria</taxon>
        <taxon>Bacillati</taxon>
        <taxon>Actinomycetota</taxon>
        <taxon>Actinomycetes</taxon>
        <taxon>Kineosporiales</taxon>
        <taxon>Kineosporiaceae</taxon>
        <taxon>Spongisporangium</taxon>
    </lineage>
</organism>
<dbReference type="InterPro" id="IPR027417">
    <property type="entry name" value="P-loop_NTPase"/>
</dbReference>
<keyword evidence="3 5" id="KW-0238">DNA-binding</keyword>
<feature type="compositionally biased region" description="Pro residues" evidence="6">
    <location>
        <begin position="260"/>
        <end position="271"/>
    </location>
</feature>
<keyword evidence="2" id="KW-0805">Transcription regulation</keyword>
<dbReference type="RefSeq" id="WP_398277798.1">
    <property type="nucleotide sequence ID" value="NZ_JBITLV010000002.1"/>
</dbReference>
<dbReference type="Pfam" id="PF13191">
    <property type="entry name" value="AAA_16"/>
    <property type="match status" value="1"/>
</dbReference>
<feature type="region of interest" description="Disordered" evidence="6">
    <location>
        <begin position="252"/>
        <end position="290"/>
    </location>
</feature>
<dbReference type="SUPFAM" id="SSF46894">
    <property type="entry name" value="C-terminal effector domain of the bipartite response regulators"/>
    <property type="match status" value="1"/>
</dbReference>
<dbReference type="InterPro" id="IPR051677">
    <property type="entry name" value="AfsR-DnrI-RedD_regulator"/>
</dbReference>
<dbReference type="InterPro" id="IPR041664">
    <property type="entry name" value="AAA_16"/>
</dbReference>
<evidence type="ECO:0000256" key="2">
    <source>
        <dbReference type="ARBA" id="ARBA00023015"/>
    </source>
</evidence>
<evidence type="ECO:0000256" key="5">
    <source>
        <dbReference type="PROSITE-ProRule" id="PRU01091"/>
    </source>
</evidence>
<dbReference type="PROSITE" id="PS51755">
    <property type="entry name" value="OMPR_PHOB"/>
    <property type="match status" value="1"/>
</dbReference>
<dbReference type="Gene3D" id="1.10.10.10">
    <property type="entry name" value="Winged helix-like DNA-binding domain superfamily/Winged helix DNA-binding domain"/>
    <property type="match status" value="1"/>
</dbReference>
<dbReference type="PANTHER" id="PTHR35807">
    <property type="entry name" value="TRANSCRIPTIONAL REGULATOR REDD-RELATED"/>
    <property type="match status" value="1"/>
</dbReference>
<dbReference type="SMART" id="SM00382">
    <property type="entry name" value="AAA"/>
    <property type="match status" value="1"/>
</dbReference>
<evidence type="ECO:0000256" key="1">
    <source>
        <dbReference type="ARBA" id="ARBA00005820"/>
    </source>
</evidence>
<dbReference type="InterPro" id="IPR003593">
    <property type="entry name" value="AAA+_ATPase"/>
</dbReference>
<evidence type="ECO:0000256" key="6">
    <source>
        <dbReference type="SAM" id="MobiDB-lite"/>
    </source>
</evidence>
<name>A0ABW8AN29_9ACTN</name>
<accession>A0ABW8AN29</accession>
<protein>
    <submittedName>
        <fullName evidence="8">BTAD domain-containing putative transcriptional regulator</fullName>
    </submittedName>
</protein>
<reference evidence="8 9" key="1">
    <citation type="submission" date="2024-10" db="EMBL/GenBank/DDBJ databases">
        <title>The Natural Products Discovery Center: Release of the First 8490 Sequenced Strains for Exploring Actinobacteria Biosynthetic Diversity.</title>
        <authorList>
            <person name="Kalkreuter E."/>
            <person name="Kautsar S.A."/>
            <person name="Yang D."/>
            <person name="Bader C.D."/>
            <person name="Teijaro C.N."/>
            <person name="Fluegel L."/>
            <person name="Davis C.M."/>
            <person name="Simpson J.R."/>
            <person name="Lauterbach L."/>
            <person name="Steele A.D."/>
            <person name="Gui C."/>
            <person name="Meng S."/>
            <person name="Li G."/>
            <person name="Viehrig K."/>
            <person name="Ye F."/>
            <person name="Su P."/>
            <person name="Kiefer A.F."/>
            <person name="Nichols A."/>
            <person name="Cepeda A.J."/>
            <person name="Yan W."/>
            <person name="Fan B."/>
            <person name="Jiang Y."/>
            <person name="Adhikari A."/>
            <person name="Zheng C.-J."/>
            <person name="Schuster L."/>
            <person name="Cowan T.M."/>
            <person name="Smanski M.J."/>
            <person name="Chevrette M.G."/>
            <person name="De Carvalho L.P.S."/>
            <person name="Shen B."/>
        </authorList>
    </citation>
    <scope>NUCLEOTIDE SEQUENCE [LARGE SCALE GENOMIC DNA]</scope>
    <source>
        <strain evidence="8 9">NPDC049639</strain>
    </source>
</reference>
<sequence length="1079" mass="114009">MNVEITVLGRTTVRRDGVEVDLGGRRPTEIVALLVAAGGAVVDAGVLADQLWRGEPPASARTTLQGYVARMRRGIEPGVAAGDAQILQTRGTGYRIVLPEESVDAGRFALAVRRCVELHDAGRTTQIPALLQPALEQWGDPLAEVADVPDVGPVAARLAELHLVAVELLAEARLSGAGDPRTVGDLLLPAAAHPLREKLQLLLARALYRVGRQGEALEVLRRTRAHLADELGIDPSPQLRALEEAMLRQDPDLAASGPVDRPPSSGPPSGPPSDASSNSKTAAPADGFVGRDEPLAELDRAWTSARAGRGRVVVISGEPGIGKTALVEAFLARHPAATARWGRWPQTPGVPPYWAWQQVVGGLPATQADAGGRFALGLDIARRLAAEASTAPDGGLVVVLDDVQWADADSLHVLDVVLGELNRSPVLLVLTVRADATGPDLTRALAGAARSPGSVRLDLRPLGDAEVAALAGRLSGRKWTPEESSALTERSGGNPFFVTELARPSGPALPGSVRDVIRARLAGLGDDALTVAQTVTVAGRDLSPGLAAAATGLDLDRVEVAVEEAVREGVLRISPARQLALAHALLGEVLLDDLGAARRADLHLRLAATLEAGATAATSAAAIAWHRSEAAAAGPSTSAATACLRAAREAFERSAESEAVTFAERGLVHAADGTATAADLLLVLGRARRRLGHLEEGTEHLRAAADAARSLGDDVRLAQAALAAAADGIGGFWGAMAAIGATDPGLLAEAVARGPALPDHLHSALLSATAVQRASKGYDAEDLPERALRLAGTDRAARVRAMVADYVAHWSPAWARHRLDLVRRMQAEVGEDPAYDGTVLHLLRCSLFETGSRDEAEAVSRRYAELAQRRGAGDHLLLQLWWDVGMALARGDYDEARALGDRAVAEAPTVSPAAAAMGRLSRETVEGIAAWHERRLPDLIPNITDVATLDQDFLIVVAQAHAQAGRRDEALAVAERFRTHPSKGVREMVHTLLLADVYVELRDAERAATMLERLESYGDAIVVMWAGLTVVGPVAFHRGALKKVLGRPDADDDLRRGLVQAEHFGMRPFVRRTREWLAT</sequence>
<dbReference type="Pfam" id="PF03704">
    <property type="entry name" value="BTAD"/>
    <property type="match status" value="1"/>
</dbReference>
<dbReference type="InterPro" id="IPR001867">
    <property type="entry name" value="OmpR/PhoB-type_DNA-bd"/>
</dbReference>
<feature type="DNA-binding region" description="OmpR/PhoB-type" evidence="5">
    <location>
        <begin position="1"/>
        <end position="98"/>
    </location>
</feature>